<dbReference type="InterPro" id="IPR044824">
    <property type="entry name" value="MAIN-like"/>
</dbReference>
<reference evidence="3" key="1">
    <citation type="journal article" date="2018" name="Nat. Plants">
        <title>Whole-genome landscape of Medicago truncatula symbiotic genes.</title>
        <authorList>
            <person name="Pecrix Y."/>
            <person name="Staton S.E."/>
            <person name="Sallet E."/>
            <person name="Lelandais-Briere C."/>
            <person name="Moreau S."/>
            <person name="Carrere S."/>
            <person name="Blein T."/>
            <person name="Jardinaud M.F."/>
            <person name="Latrasse D."/>
            <person name="Zouine M."/>
            <person name="Zahm M."/>
            <person name="Kreplak J."/>
            <person name="Mayjonade B."/>
            <person name="Satge C."/>
            <person name="Perez M."/>
            <person name="Cauet S."/>
            <person name="Marande W."/>
            <person name="Chantry-Darmon C."/>
            <person name="Lopez-Roques C."/>
            <person name="Bouchez O."/>
            <person name="Berard A."/>
            <person name="Debelle F."/>
            <person name="Munos S."/>
            <person name="Bendahmane A."/>
            <person name="Berges H."/>
            <person name="Niebel A."/>
            <person name="Buitink J."/>
            <person name="Frugier F."/>
            <person name="Benhamed M."/>
            <person name="Crespi M."/>
            <person name="Gouzy J."/>
            <person name="Gamas P."/>
        </authorList>
    </citation>
    <scope>NUCLEOTIDE SEQUENCE [LARGE SCALE GENOMIC DNA]</scope>
    <source>
        <strain evidence="3">cv. Jemalong A17</strain>
    </source>
</reference>
<accession>A0A396HUT7</accession>
<dbReference type="PANTHER" id="PTHR46033:SF67">
    <property type="entry name" value="AMINOTRANSFERASE-LIKE, PLANT MOBILE DOMAIN FAMILY PROTEIN"/>
    <property type="match status" value="1"/>
</dbReference>
<name>A0A396HUT7_MEDTR</name>
<dbReference type="Proteomes" id="UP000265566">
    <property type="component" value="Chromosome 5"/>
</dbReference>
<dbReference type="Pfam" id="PF10536">
    <property type="entry name" value="PMD"/>
    <property type="match status" value="1"/>
</dbReference>
<keyword evidence="2" id="KW-0032">Aminotransferase</keyword>
<keyword evidence="2" id="KW-0808">Transferase</keyword>
<dbReference type="PANTHER" id="PTHR46033">
    <property type="entry name" value="PROTEIN MAIN-LIKE 2"/>
    <property type="match status" value="1"/>
</dbReference>
<dbReference type="AlphaFoldDB" id="A0A396HUT7"/>
<evidence type="ECO:0000259" key="1">
    <source>
        <dbReference type="Pfam" id="PF10536"/>
    </source>
</evidence>
<dbReference type="GO" id="GO:0010073">
    <property type="term" value="P:meristem maintenance"/>
    <property type="evidence" value="ECO:0007669"/>
    <property type="project" value="InterPro"/>
</dbReference>
<evidence type="ECO:0000313" key="3">
    <source>
        <dbReference type="Proteomes" id="UP000265566"/>
    </source>
</evidence>
<dbReference type="Gramene" id="rna29517">
    <property type="protein sequence ID" value="RHN54467.1"/>
    <property type="gene ID" value="gene29517"/>
</dbReference>
<proteinExistence type="predicted"/>
<evidence type="ECO:0000313" key="2">
    <source>
        <dbReference type="EMBL" id="RHN54467.1"/>
    </source>
</evidence>
<dbReference type="OrthoDB" id="1433866at2759"/>
<sequence>MDDFLWRPYFRYADNCGVFYPNDALLVPFKKDLDKLMLSFVICLRVSELVGFDSIEQYLPHRVAMQFEMDQDVPTYVPRFNETKLMAWKNYCRLISDQNLYFPPRLFEADVTTRYTMWWKQSVLGHVDFVQNIVKRKRSQSSRKYRSHVGKIDRSCNDVGFPPEFPPNLVDLLNVGKLCVDVPAESSADDCMIADEHIHAPSMSIEDCKPVLKSKYLINQCSPSSLEDFELSIGSLEEDSEDANRSKEARIYGDRVCLSETQGESKHFSMRKKVSSFNNVTVVEQDLQFRSDISAHAEAEEVVEEKGRKESDHDVLVWLKEQHLKDQKELRRLARQQEEMFQLIDLKEKRDEELRHLLTSFLKNQQPPSSS</sequence>
<dbReference type="EMBL" id="PSQE01000005">
    <property type="protein sequence ID" value="RHN54467.1"/>
    <property type="molecule type" value="Genomic_DNA"/>
</dbReference>
<comment type="caution">
    <text evidence="2">The sequence shown here is derived from an EMBL/GenBank/DDBJ whole genome shotgun (WGS) entry which is preliminary data.</text>
</comment>
<feature type="domain" description="Aminotransferase-like plant mobile" evidence="1">
    <location>
        <begin position="2"/>
        <end position="120"/>
    </location>
</feature>
<dbReference type="InterPro" id="IPR019557">
    <property type="entry name" value="AminoTfrase-like_pln_mobile"/>
</dbReference>
<protein>
    <submittedName>
        <fullName evidence="2">Putative aminotransferase-like, plant mobile domain-containing protein</fullName>
    </submittedName>
</protein>
<organism evidence="2 3">
    <name type="scientific">Medicago truncatula</name>
    <name type="common">Barrel medic</name>
    <name type="synonym">Medicago tribuloides</name>
    <dbReference type="NCBI Taxonomy" id="3880"/>
    <lineage>
        <taxon>Eukaryota</taxon>
        <taxon>Viridiplantae</taxon>
        <taxon>Streptophyta</taxon>
        <taxon>Embryophyta</taxon>
        <taxon>Tracheophyta</taxon>
        <taxon>Spermatophyta</taxon>
        <taxon>Magnoliopsida</taxon>
        <taxon>eudicotyledons</taxon>
        <taxon>Gunneridae</taxon>
        <taxon>Pentapetalae</taxon>
        <taxon>rosids</taxon>
        <taxon>fabids</taxon>
        <taxon>Fabales</taxon>
        <taxon>Fabaceae</taxon>
        <taxon>Papilionoideae</taxon>
        <taxon>50 kb inversion clade</taxon>
        <taxon>NPAAA clade</taxon>
        <taxon>Hologalegina</taxon>
        <taxon>IRL clade</taxon>
        <taxon>Trifolieae</taxon>
        <taxon>Medicago</taxon>
    </lineage>
</organism>
<gene>
    <name evidence="2" type="ORF">MtrunA17_Chr5g0407201</name>
</gene>
<dbReference type="GO" id="GO:0008483">
    <property type="term" value="F:transaminase activity"/>
    <property type="evidence" value="ECO:0007669"/>
    <property type="project" value="UniProtKB-KW"/>
</dbReference>